<reference evidence="1" key="1">
    <citation type="submission" date="2020-03" db="EMBL/GenBank/DDBJ databases">
        <title>Castanea mollissima Vanexum genome sequencing.</title>
        <authorList>
            <person name="Staton M."/>
        </authorList>
    </citation>
    <scope>NUCLEOTIDE SEQUENCE</scope>
    <source>
        <tissue evidence="1">Leaf</tissue>
    </source>
</reference>
<keyword evidence="2" id="KW-1185">Reference proteome</keyword>
<dbReference type="AlphaFoldDB" id="A0A8J4QJS0"/>
<protein>
    <submittedName>
        <fullName evidence="1">Uncharacterized protein</fullName>
    </submittedName>
</protein>
<comment type="caution">
    <text evidence="1">The sequence shown here is derived from an EMBL/GenBank/DDBJ whole genome shotgun (WGS) entry which is preliminary data.</text>
</comment>
<gene>
    <name evidence="1" type="ORF">CMV_019451</name>
</gene>
<name>A0A8J4QJS0_9ROSI</name>
<sequence length="71" mass="7987">MLSGLSGNTTTRRAQSGPFIIIATCLTIKTFKDEIKESNGVQLNQELKKEKGVEPFNYLFDIVSTLVYIFE</sequence>
<evidence type="ECO:0000313" key="1">
    <source>
        <dbReference type="EMBL" id="KAF3955320.1"/>
    </source>
</evidence>
<evidence type="ECO:0000313" key="2">
    <source>
        <dbReference type="Proteomes" id="UP000737018"/>
    </source>
</evidence>
<organism evidence="1 2">
    <name type="scientific">Castanea mollissima</name>
    <name type="common">Chinese chestnut</name>
    <dbReference type="NCBI Taxonomy" id="60419"/>
    <lineage>
        <taxon>Eukaryota</taxon>
        <taxon>Viridiplantae</taxon>
        <taxon>Streptophyta</taxon>
        <taxon>Embryophyta</taxon>
        <taxon>Tracheophyta</taxon>
        <taxon>Spermatophyta</taxon>
        <taxon>Magnoliopsida</taxon>
        <taxon>eudicotyledons</taxon>
        <taxon>Gunneridae</taxon>
        <taxon>Pentapetalae</taxon>
        <taxon>rosids</taxon>
        <taxon>fabids</taxon>
        <taxon>Fagales</taxon>
        <taxon>Fagaceae</taxon>
        <taxon>Castanea</taxon>
    </lineage>
</organism>
<proteinExistence type="predicted"/>
<dbReference type="EMBL" id="JRKL02003420">
    <property type="protein sequence ID" value="KAF3955320.1"/>
    <property type="molecule type" value="Genomic_DNA"/>
</dbReference>
<accession>A0A8J4QJS0</accession>
<dbReference type="Proteomes" id="UP000737018">
    <property type="component" value="Unassembled WGS sequence"/>
</dbReference>